<keyword evidence="1" id="KW-1133">Transmembrane helix</keyword>
<feature type="transmembrane region" description="Helical" evidence="1">
    <location>
        <begin position="58"/>
        <end position="80"/>
    </location>
</feature>
<evidence type="ECO:0000256" key="1">
    <source>
        <dbReference type="SAM" id="Phobius"/>
    </source>
</evidence>
<accession>A0AAP5AGD1</accession>
<organism evidence="2 3">
    <name type="scientific">Stenotrophomonas rhizophila</name>
    <dbReference type="NCBI Taxonomy" id="216778"/>
    <lineage>
        <taxon>Bacteria</taxon>
        <taxon>Pseudomonadati</taxon>
        <taxon>Pseudomonadota</taxon>
        <taxon>Gammaproteobacteria</taxon>
        <taxon>Lysobacterales</taxon>
        <taxon>Lysobacteraceae</taxon>
        <taxon>Stenotrophomonas</taxon>
    </lineage>
</organism>
<keyword evidence="1" id="KW-0472">Membrane</keyword>
<dbReference type="Proteomes" id="UP001226084">
    <property type="component" value="Unassembled WGS sequence"/>
</dbReference>
<evidence type="ECO:0000313" key="2">
    <source>
        <dbReference type="EMBL" id="MDQ1108297.1"/>
    </source>
</evidence>
<proteinExistence type="predicted"/>
<gene>
    <name evidence="2" type="ORF">QE424_001456</name>
</gene>
<comment type="caution">
    <text evidence="2">The sequence shown here is derived from an EMBL/GenBank/DDBJ whole genome shotgun (WGS) entry which is preliminary data.</text>
</comment>
<feature type="transmembrane region" description="Helical" evidence="1">
    <location>
        <begin position="12"/>
        <end position="38"/>
    </location>
</feature>
<dbReference type="EMBL" id="JAUTAS010000001">
    <property type="protein sequence ID" value="MDQ1108297.1"/>
    <property type="molecule type" value="Genomic_DNA"/>
</dbReference>
<feature type="transmembrane region" description="Helical" evidence="1">
    <location>
        <begin position="87"/>
        <end position="110"/>
    </location>
</feature>
<dbReference type="AlphaFoldDB" id="A0AAP5AGD1"/>
<protein>
    <submittedName>
        <fullName evidence="2">Na+-dependent transporter</fullName>
    </submittedName>
</protein>
<dbReference type="RefSeq" id="WP_307106767.1">
    <property type="nucleotide sequence ID" value="NZ_JAUTAS010000001.1"/>
</dbReference>
<reference evidence="2" key="1">
    <citation type="submission" date="2023-07" db="EMBL/GenBank/DDBJ databases">
        <title>Functional and genomic diversity of the sorghum phyllosphere microbiome.</title>
        <authorList>
            <person name="Shade A."/>
        </authorList>
    </citation>
    <scope>NUCLEOTIDE SEQUENCE</scope>
    <source>
        <strain evidence="2">SORGH_AS_0457</strain>
    </source>
</reference>
<keyword evidence="1" id="KW-0812">Transmembrane</keyword>
<evidence type="ECO:0000313" key="3">
    <source>
        <dbReference type="Proteomes" id="UP001226084"/>
    </source>
</evidence>
<name>A0AAP5AGD1_9GAMM</name>
<sequence>MNLAHPLLQRSAGILPWVGLAASVAMAFVVTLFGALLLPQFVEMFGSAGQALPWISRVYSQGYLLAWLAPALVGACWYLGPPLAGRILAGLLGLGAGLLGSVGILFAMYLPYFMLGSLV</sequence>